<dbReference type="EMBL" id="CP042266">
    <property type="protein sequence ID" value="QDY80148.1"/>
    <property type="molecule type" value="Genomic_DNA"/>
</dbReference>
<organism evidence="8 9">
    <name type="scientific">Streptomyces qinzhouensis</name>
    <dbReference type="NCBI Taxonomy" id="2599401"/>
    <lineage>
        <taxon>Bacteria</taxon>
        <taxon>Bacillati</taxon>
        <taxon>Actinomycetota</taxon>
        <taxon>Actinomycetes</taxon>
        <taxon>Kitasatosporales</taxon>
        <taxon>Streptomycetaceae</taxon>
        <taxon>Streptomyces</taxon>
    </lineage>
</organism>
<dbReference type="PANTHER" id="PTHR46696:SF1">
    <property type="entry name" value="CYTOCHROME P450 YJIB-RELATED"/>
    <property type="match status" value="1"/>
</dbReference>
<dbReference type="GO" id="GO:0005506">
    <property type="term" value="F:iron ion binding"/>
    <property type="evidence" value="ECO:0007669"/>
    <property type="project" value="InterPro"/>
</dbReference>
<dbReference type="PROSITE" id="PS00086">
    <property type="entry name" value="CYTOCHROME_P450"/>
    <property type="match status" value="1"/>
</dbReference>
<evidence type="ECO:0000256" key="1">
    <source>
        <dbReference type="ARBA" id="ARBA00010617"/>
    </source>
</evidence>
<gene>
    <name evidence="8" type="ORF">FQU76_30660</name>
</gene>
<dbReference type="OrthoDB" id="3664945at2"/>
<evidence type="ECO:0000256" key="3">
    <source>
        <dbReference type="ARBA" id="ARBA00022723"/>
    </source>
</evidence>
<dbReference type="GO" id="GO:0020037">
    <property type="term" value="F:heme binding"/>
    <property type="evidence" value="ECO:0007669"/>
    <property type="project" value="InterPro"/>
</dbReference>
<evidence type="ECO:0000256" key="2">
    <source>
        <dbReference type="ARBA" id="ARBA00022617"/>
    </source>
</evidence>
<dbReference type="InterPro" id="IPR002397">
    <property type="entry name" value="Cyt_P450_B"/>
</dbReference>
<dbReference type="InterPro" id="IPR001128">
    <property type="entry name" value="Cyt_P450"/>
</dbReference>
<evidence type="ECO:0000256" key="6">
    <source>
        <dbReference type="ARBA" id="ARBA00023033"/>
    </source>
</evidence>
<dbReference type="FunFam" id="1.10.630.10:FF:000018">
    <property type="entry name" value="Cytochrome P450 monooxygenase"/>
    <property type="match status" value="1"/>
</dbReference>
<dbReference type="GO" id="GO:0016705">
    <property type="term" value="F:oxidoreductase activity, acting on paired donors, with incorporation or reduction of molecular oxygen"/>
    <property type="evidence" value="ECO:0007669"/>
    <property type="project" value="InterPro"/>
</dbReference>
<dbReference type="Proteomes" id="UP000320580">
    <property type="component" value="Chromosome"/>
</dbReference>
<dbReference type="Pfam" id="PF00067">
    <property type="entry name" value="p450"/>
    <property type="match status" value="1"/>
</dbReference>
<keyword evidence="9" id="KW-1185">Reference proteome</keyword>
<dbReference type="SUPFAM" id="SSF48264">
    <property type="entry name" value="Cytochrome P450"/>
    <property type="match status" value="1"/>
</dbReference>
<accession>A0A5B8INA9</accession>
<reference evidence="8 9" key="1">
    <citation type="submission" date="2019-07" db="EMBL/GenBank/DDBJ databases">
        <authorList>
            <person name="Zhu P."/>
        </authorList>
    </citation>
    <scope>NUCLEOTIDE SEQUENCE [LARGE SCALE GENOMIC DNA]</scope>
    <source>
        <strain evidence="8 9">SSL-25</strain>
    </source>
</reference>
<sequence length="401" mass="44579">MTRPTTEPEAVPFPLRIPGEPFPPPRYEEYRRREGLVLTHMPNGGRVWLVTRHAEVRAVLTSKKVSANPDREGFPHISDTMGVPRQEQIPGWFVGLDSPEHDRFRKALIPEFTVRRVRGMRPSIERVVDGLIDSMLAAGDSADLVADLALPVPSLVISSLLGVPPVDRGFFESRTRTLVTIRNSTEQQRDTAAKELLRYLNRLIGIKVSWPGDDLISRLLATGAISTQELTGVLMLLLIAGHETTANNISLGVVTLLLNPEWIGDRRAVEETLRFHSVADLVSLRVAVEDVEIGGRLIRAGEGIIPLVAAANHDQEAFSCPHAFDPGRTERHHVAFGYGVHQCLGQNLVRAEMEIVYQRLFERIPALRLAVPVEELPLKYDGVLCGLHELPVRWDRPATAP</sequence>
<dbReference type="GO" id="GO:0004497">
    <property type="term" value="F:monooxygenase activity"/>
    <property type="evidence" value="ECO:0007669"/>
    <property type="project" value="UniProtKB-KW"/>
</dbReference>
<keyword evidence="6 7" id="KW-0503">Monooxygenase</keyword>
<dbReference type="InterPro" id="IPR017972">
    <property type="entry name" value="Cyt_P450_CS"/>
</dbReference>
<name>A0A5B8INA9_9ACTN</name>
<dbReference type="PANTHER" id="PTHR46696">
    <property type="entry name" value="P450, PUTATIVE (EUROFUNG)-RELATED"/>
    <property type="match status" value="1"/>
</dbReference>
<comment type="similarity">
    <text evidence="1 7">Belongs to the cytochrome P450 family.</text>
</comment>
<keyword evidence="2 7" id="KW-0349">Heme</keyword>
<keyword evidence="4 7" id="KW-0560">Oxidoreductase</keyword>
<evidence type="ECO:0000256" key="5">
    <source>
        <dbReference type="ARBA" id="ARBA00023004"/>
    </source>
</evidence>
<dbReference type="Gene3D" id="1.10.630.10">
    <property type="entry name" value="Cytochrome P450"/>
    <property type="match status" value="1"/>
</dbReference>
<dbReference type="PRINTS" id="PR00385">
    <property type="entry name" value="P450"/>
</dbReference>
<protein>
    <submittedName>
        <fullName evidence="8">Cytochrome P450</fullName>
    </submittedName>
</protein>
<evidence type="ECO:0000256" key="7">
    <source>
        <dbReference type="RuleBase" id="RU000461"/>
    </source>
</evidence>
<dbReference type="PRINTS" id="PR00359">
    <property type="entry name" value="BP450"/>
</dbReference>
<dbReference type="RefSeq" id="WP_146483545.1">
    <property type="nucleotide sequence ID" value="NZ_CP042266.1"/>
</dbReference>
<evidence type="ECO:0000313" key="8">
    <source>
        <dbReference type="EMBL" id="QDY80148.1"/>
    </source>
</evidence>
<evidence type="ECO:0000256" key="4">
    <source>
        <dbReference type="ARBA" id="ARBA00023002"/>
    </source>
</evidence>
<dbReference type="CDD" id="cd11030">
    <property type="entry name" value="CYP105-like"/>
    <property type="match status" value="1"/>
</dbReference>
<evidence type="ECO:0000313" key="9">
    <source>
        <dbReference type="Proteomes" id="UP000320580"/>
    </source>
</evidence>
<keyword evidence="5 7" id="KW-0408">Iron</keyword>
<dbReference type="KEGG" id="sqz:FQU76_30660"/>
<keyword evidence="3 7" id="KW-0479">Metal-binding</keyword>
<dbReference type="AlphaFoldDB" id="A0A5B8INA9"/>
<dbReference type="InterPro" id="IPR036396">
    <property type="entry name" value="Cyt_P450_sf"/>
</dbReference>
<proteinExistence type="inferred from homology"/>